<protein>
    <submittedName>
        <fullName evidence="1">Uncharacterized protein</fullName>
    </submittedName>
</protein>
<proteinExistence type="predicted"/>
<feature type="non-terminal residue" evidence="1">
    <location>
        <position position="71"/>
    </location>
</feature>
<dbReference type="AlphaFoldDB" id="A0AAN8PLV0"/>
<organism evidence="1 2">
    <name type="scientific">Polyplax serrata</name>
    <name type="common">Common mouse louse</name>
    <dbReference type="NCBI Taxonomy" id="468196"/>
    <lineage>
        <taxon>Eukaryota</taxon>
        <taxon>Metazoa</taxon>
        <taxon>Ecdysozoa</taxon>
        <taxon>Arthropoda</taxon>
        <taxon>Hexapoda</taxon>
        <taxon>Insecta</taxon>
        <taxon>Pterygota</taxon>
        <taxon>Neoptera</taxon>
        <taxon>Paraneoptera</taxon>
        <taxon>Psocodea</taxon>
        <taxon>Troctomorpha</taxon>
        <taxon>Phthiraptera</taxon>
        <taxon>Anoplura</taxon>
        <taxon>Polyplacidae</taxon>
        <taxon>Polyplax</taxon>
    </lineage>
</organism>
<dbReference type="Proteomes" id="UP001372834">
    <property type="component" value="Unassembled WGS sequence"/>
</dbReference>
<gene>
    <name evidence="1" type="ORF">RUM43_007112</name>
</gene>
<evidence type="ECO:0000313" key="2">
    <source>
        <dbReference type="Proteomes" id="UP001372834"/>
    </source>
</evidence>
<dbReference type="EMBL" id="JAWJWE010000003">
    <property type="protein sequence ID" value="KAK6638843.1"/>
    <property type="molecule type" value="Genomic_DNA"/>
</dbReference>
<evidence type="ECO:0000313" key="1">
    <source>
        <dbReference type="EMBL" id="KAK6638843.1"/>
    </source>
</evidence>
<name>A0AAN8PLV0_POLSC</name>
<comment type="caution">
    <text evidence="1">The sequence shown here is derived from an EMBL/GenBank/DDBJ whole genome shotgun (WGS) entry which is preliminary data.</text>
</comment>
<accession>A0AAN8PLV0</accession>
<reference evidence="1 2" key="1">
    <citation type="submission" date="2023-10" db="EMBL/GenBank/DDBJ databases">
        <title>Genomes of two closely related lineages of the louse Polyplax serrata with different host specificities.</title>
        <authorList>
            <person name="Martinu J."/>
            <person name="Tarabai H."/>
            <person name="Stefka J."/>
            <person name="Hypsa V."/>
        </authorList>
    </citation>
    <scope>NUCLEOTIDE SEQUENCE [LARGE SCALE GENOMIC DNA]</scope>
    <source>
        <strain evidence="1">HR10_N</strain>
    </source>
</reference>
<sequence length="71" mass="7926">MGLWVFEEKATEQKAGKNKGTKSVCAAFFLETTERAGRTKIVHRHLKSVIEILPLTRSTSSERSPLPPSEN</sequence>